<evidence type="ECO:0000313" key="1">
    <source>
        <dbReference type="EMBL" id="SBT27348.1"/>
    </source>
</evidence>
<evidence type="ECO:0008006" key="4">
    <source>
        <dbReference type="Google" id="ProtNLM"/>
    </source>
</evidence>
<dbReference type="InterPro" id="IPR009858">
    <property type="entry name" value="DUF1415"/>
</dbReference>
<reference evidence="2 3" key="2">
    <citation type="submission" date="2017-08" db="EMBL/GenBank/DDBJ databases">
        <authorList>
            <person name="de Groot N.N."/>
        </authorList>
    </citation>
    <scope>NUCLEOTIDE SEQUENCE [LARGE SCALE GENOMIC DNA]</scope>
    <source>
        <strain evidence="2">Orrdi1</strain>
    </source>
</reference>
<evidence type="ECO:0000313" key="3">
    <source>
        <dbReference type="Proteomes" id="UP000078558"/>
    </source>
</evidence>
<dbReference type="OrthoDB" id="277390at2"/>
<sequence>MTSPAIPSDTPEAVLAATQRWVERAVIGLNLCPFAKSVQVKGQIHYEVSAAINRKQVAQDLQRLLETVADADPQAMDTALLIVPDALSDFLDYNDFLDVAEDLLAAMALDGVLQVASFHPQYQFADAGPDDIENYTNRSPYPIFHILREDSLDRAVESNPDAAEIYLRNQETLRRLGPEGWERLMEAPEAASCPHAKRD</sequence>
<accession>A0A1C3K7F0</accession>
<dbReference type="RefSeq" id="WP_067758756.1">
    <property type="nucleotide sequence ID" value="NZ_LT907988.1"/>
</dbReference>
<name>A0A1C3K7F0_9BURK</name>
<dbReference type="KEGG" id="odi:ODI_R2490"/>
<proteinExistence type="predicted"/>
<dbReference type="EMBL" id="LT907988">
    <property type="protein sequence ID" value="SOE50076.1"/>
    <property type="molecule type" value="Genomic_DNA"/>
</dbReference>
<protein>
    <recommendedName>
        <fullName evidence="4">Peptidase</fullName>
    </recommendedName>
</protein>
<keyword evidence="3" id="KW-1185">Reference proteome</keyword>
<dbReference type="AlphaFoldDB" id="A0A1C3K7F0"/>
<dbReference type="Proteomes" id="UP000078558">
    <property type="component" value="Chromosome I"/>
</dbReference>
<gene>
    <name evidence="1" type="ORF">ODI_03935</name>
    <name evidence="2" type="ORF">ODI_R2490</name>
</gene>
<evidence type="ECO:0000313" key="2">
    <source>
        <dbReference type="EMBL" id="SOE50076.1"/>
    </source>
</evidence>
<organism evidence="1 3">
    <name type="scientific">Orrella dioscoreae</name>
    <dbReference type="NCBI Taxonomy" id="1851544"/>
    <lineage>
        <taxon>Bacteria</taxon>
        <taxon>Pseudomonadati</taxon>
        <taxon>Pseudomonadota</taxon>
        <taxon>Betaproteobacteria</taxon>
        <taxon>Burkholderiales</taxon>
        <taxon>Alcaligenaceae</taxon>
        <taxon>Orrella</taxon>
    </lineage>
</organism>
<dbReference type="EMBL" id="FLRC01000053">
    <property type="protein sequence ID" value="SBT27348.1"/>
    <property type="molecule type" value="Genomic_DNA"/>
</dbReference>
<dbReference type="STRING" id="1851544.ODI_03935"/>
<reference evidence="1 3" key="1">
    <citation type="submission" date="2016-06" db="EMBL/GenBank/DDBJ databases">
        <authorList>
            <person name="Kjaerup R.B."/>
            <person name="Dalgaard T.S."/>
            <person name="Juul-Madsen H.R."/>
        </authorList>
    </citation>
    <scope>NUCLEOTIDE SEQUENCE [LARGE SCALE GENOMIC DNA]</scope>
    <source>
        <strain evidence="1">Orrdi1</strain>
    </source>
</reference>
<dbReference type="Pfam" id="PF07209">
    <property type="entry name" value="DUF1415"/>
    <property type="match status" value="1"/>
</dbReference>